<keyword evidence="2" id="KW-1133">Transmembrane helix</keyword>
<evidence type="ECO:0000256" key="2">
    <source>
        <dbReference type="SAM" id="Phobius"/>
    </source>
</evidence>
<sequence>SWYRRHEGSIIVHVTILMINLIICIWYTKSISQYFPSSPVPARNVIKYEARKFDMSPVYFSNGTLNPNKPPFGGPPREELSQEWEHLLQNHNLFLRKSQLKPFENDENLVGLSNNSGYLTTLTVFHALHCVKRLHHYLYKDSYYPNMSTFDDQKLQHHIEHCVDLIRQYIQCNVDTTIIPFHWVEGKTQPVGMDMAEHQCVDWNMLDSWAGERSFDPFEPGVLVVPGGGD</sequence>
<evidence type="ECO:0000256" key="1">
    <source>
        <dbReference type="ARBA" id="ARBA00035112"/>
    </source>
</evidence>
<name>A0A9P4JKR9_9PLEO</name>
<keyword evidence="4" id="KW-1185">Reference proteome</keyword>
<accession>A0A9P4JKR9</accession>
<protein>
    <recommendedName>
        <fullName evidence="5">Tat pathway signal sequence</fullName>
    </recommendedName>
</protein>
<proteinExistence type="inferred from homology"/>
<evidence type="ECO:0008006" key="5">
    <source>
        <dbReference type="Google" id="ProtNLM"/>
    </source>
</evidence>
<dbReference type="PANTHER" id="PTHR33365">
    <property type="entry name" value="YALI0B05434P"/>
    <property type="match status" value="1"/>
</dbReference>
<keyword evidence="2" id="KW-0812">Transmembrane</keyword>
<organism evidence="3 4">
    <name type="scientific">Delitschia confertaspora ATCC 74209</name>
    <dbReference type="NCBI Taxonomy" id="1513339"/>
    <lineage>
        <taxon>Eukaryota</taxon>
        <taxon>Fungi</taxon>
        <taxon>Dikarya</taxon>
        <taxon>Ascomycota</taxon>
        <taxon>Pezizomycotina</taxon>
        <taxon>Dothideomycetes</taxon>
        <taxon>Pleosporomycetidae</taxon>
        <taxon>Pleosporales</taxon>
        <taxon>Delitschiaceae</taxon>
        <taxon>Delitschia</taxon>
    </lineage>
</organism>
<dbReference type="PANTHER" id="PTHR33365:SF7">
    <property type="entry name" value="TAT PATHWAY SIGNAL SEQUENCE"/>
    <property type="match status" value="1"/>
</dbReference>
<reference evidence="3" key="1">
    <citation type="journal article" date="2020" name="Stud. Mycol.">
        <title>101 Dothideomycetes genomes: a test case for predicting lifestyles and emergence of pathogens.</title>
        <authorList>
            <person name="Haridas S."/>
            <person name="Albert R."/>
            <person name="Binder M."/>
            <person name="Bloem J."/>
            <person name="Labutti K."/>
            <person name="Salamov A."/>
            <person name="Andreopoulos B."/>
            <person name="Baker S."/>
            <person name="Barry K."/>
            <person name="Bills G."/>
            <person name="Bluhm B."/>
            <person name="Cannon C."/>
            <person name="Castanera R."/>
            <person name="Culley D."/>
            <person name="Daum C."/>
            <person name="Ezra D."/>
            <person name="Gonzalez J."/>
            <person name="Henrissat B."/>
            <person name="Kuo A."/>
            <person name="Liang C."/>
            <person name="Lipzen A."/>
            <person name="Lutzoni F."/>
            <person name="Magnuson J."/>
            <person name="Mondo S."/>
            <person name="Nolan M."/>
            <person name="Ohm R."/>
            <person name="Pangilinan J."/>
            <person name="Park H.-J."/>
            <person name="Ramirez L."/>
            <person name="Alfaro M."/>
            <person name="Sun H."/>
            <person name="Tritt A."/>
            <person name="Yoshinaga Y."/>
            <person name="Zwiers L.-H."/>
            <person name="Turgeon B."/>
            <person name="Goodwin S."/>
            <person name="Spatafora J."/>
            <person name="Crous P."/>
            <person name="Grigoriev I."/>
        </authorList>
    </citation>
    <scope>NUCLEOTIDE SEQUENCE</scope>
    <source>
        <strain evidence="3">ATCC 74209</strain>
    </source>
</reference>
<dbReference type="Proteomes" id="UP000799536">
    <property type="component" value="Unassembled WGS sequence"/>
</dbReference>
<dbReference type="Pfam" id="PF11807">
    <property type="entry name" value="UstYa"/>
    <property type="match status" value="1"/>
</dbReference>
<keyword evidence="2" id="KW-0472">Membrane</keyword>
<evidence type="ECO:0000313" key="3">
    <source>
        <dbReference type="EMBL" id="KAF2198298.1"/>
    </source>
</evidence>
<dbReference type="AlphaFoldDB" id="A0A9P4JKR9"/>
<dbReference type="InterPro" id="IPR021765">
    <property type="entry name" value="UstYa-like"/>
</dbReference>
<comment type="similarity">
    <text evidence="1">Belongs to the ustYa family.</text>
</comment>
<gene>
    <name evidence="3" type="ORF">GQ43DRAFT_359494</name>
</gene>
<feature type="non-terminal residue" evidence="3">
    <location>
        <position position="1"/>
    </location>
</feature>
<dbReference type="EMBL" id="ML994155">
    <property type="protein sequence ID" value="KAF2198298.1"/>
    <property type="molecule type" value="Genomic_DNA"/>
</dbReference>
<feature type="transmembrane region" description="Helical" evidence="2">
    <location>
        <begin position="9"/>
        <end position="28"/>
    </location>
</feature>
<dbReference type="GO" id="GO:0043386">
    <property type="term" value="P:mycotoxin biosynthetic process"/>
    <property type="evidence" value="ECO:0007669"/>
    <property type="project" value="InterPro"/>
</dbReference>
<evidence type="ECO:0000313" key="4">
    <source>
        <dbReference type="Proteomes" id="UP000799536"/>
    </source>
</evidence>
<comment type="caution">
    <text evidence="3">The sequence shown here is derived from an EMBL/GenBank/DDBJ whole genome shotgun (WGS) entry which is preliminary data.</text>
</comment>
<dbReference type="OrthoDB" id="3687641at2759"/>
<feature type="non-terminal residue" evidence="3">
    <location>
        <position position="230"/>
    </location>
</feature>